<dbReference type="EMBL" id="VSSQ01015749">
    <property type="protein sequence ID" value="MPM56420.1"/>
    <property type="molecule type" value="Genomic_DNA"/>
</dbReference>
<name>A0A645ATH3_9ZZZZ</name>
<proteinExistence type="predicted"/>
<comment type="caution">
    <text evidence="1">The sequence shown here is derived from an EMBL/GenBank/DDBJ whole genome shotgun (WGS) entry which is preliminary data.</text>
</comment>
<gene>
    <name evidence="1" type="ORF">SDC9_103223</name>
</gene>
<reference evidence="1" key="1">
    <citation type="submission" date="2019-08" db="EMBL/GenBank/DDBJ databases">
        <authorList>
            <person name="Kucharzyk K."/>
            <person name="Murdoch R.W."/>
            <person name="Higgins S."/>
            <person name="Loffler F."/>
        </authorList>
    </citation>
    <scope>NUCLEOTIDE SEQUENCE</scope>
</reference>
<sequence>MDNGDLKNVIDDQIASQYNQQQSAAKPLDRARVHAKVGGKIRPVNVAGNIIWVRFNR</sequence>
<evidence type="ECO:0000313" key="1">
    <source>
        <dbReference type="EMBL" id="MPM56420.1"/>
    </source>
</evidence>
<accession>A0A645ATH3</accession>
<dbReference type="AlphaFoldDB" id="A0A645ATH3"/>
<protein>
    <submittedName>
        <fullName evidence="1">Uncharacterized protein</fullName>
    </submittedName>
</protein>
<organism evidence="1">
    <name type="scientific">bioreactor metagenome</name>
    <dbReference type="NCBI Taxonomy" id="1076179"/>
    <lineage>
        <taxon>unclassified sequences</taxon>
        <taxon>metagenomes</taxon>
        <taxon>ecological metagenomes</taxon>
    </lineage>
</organism>